<dbReference type="KEGG" id="samy:DB32_008946"/>
<dbReference type="AlphaFoldDB" id="A0A0F6YMV5"/>
<evidence type="ECO:0000256" key="1">
    <source>
        <dbReference type="ARBA" id="ARBA00001947"/>
    </source>
</evidence>
<dbReference type="GO" id="GO:0004222">
    <property type="term" value="F:metalloendopeptidase activity"/>
    <property type="evidence" value="ECO:0007669"/>
    <property type="project" value="InterPro"/>
</dbReference>
<evidence type="ECO:0000313" key="5">
    <source>
        <dbReference type="Proteomes" id="UP000034883"/>
    </source>
</evidence>
<organism evidence="4 5">
    <name type="scientific">Sandaracinus amylolyticus</name>
    <dbReference type="NCBI Taxonomy" id="927083"/>
    <lineage>
        <taxon>Bacteria</taxon>
        <taxon>Pseudomonadati</taxon>
        <taxon>Myxococcota</taxon>
        <taxon>Polyangia</taxon>
        <taxon>Polyangiales</taxon>
        <taxon>Sandaracinaceae</taxon>
        <taxon>Sandaracinus</taxon>
    </lineage>
</organism>
<dbReference type="SMART" id="SM00228">
    <property type="entry name" value="PDZ"/>
    <property type="match status" value="1"/>
</dbReference>
<comment type="cofactor">
    <cofactor evidence="1">
        <name>Zn(2+)</name>
        <dbReference type="ChEBI" id="CHEBI:29105"/>
    </cofactor>
</comment>
<feature type="transmembrane region" description="Helical" evidence="2">
    <location>
        <begin position="250"/>
        <end position="277"/>
    </location>
</feature>
<dbReference type="EMBL" id="CP011125">
    <property type="protein sequence ID" value="AKF11797.1"/>
    <property type="molecule type" value="Genomic_DNA"/>
</dbReference>
<feature type="transmembrane region" description="Helical" evidence="2">
    <location>
        <begin position="74"/>
        <end position="97"/>
    </location>
</feature>
<dbReference type="InterPro" id="IPR004387">
    <property type="entry name" value="Pept_M50_Zn"/>
</dbReference>
<evidence type="ECO:0000313" key="4">
    <source>
        <dbReference type="EMBL" id="AKF11797.1"/>
    </source>
</evidence>
<keyword evidence="5" id="KW-1185">Reference proteome</keyword>
<dbReference type="STRING" id="927083.DB32_008946"/>
<keyword evidence="2" id="KW-0472">Membrane</keyword>
<protein>
    <recommendedName>
        <fullName evidence="3">PDZ domain-containing protein</fullName>
    </recommendedName>
</protein>
<dbReference type="Gene3D" id="2.30.42.10">
    <property type="match status" value="1"/>
</dbReference>
<accession>A0A0F6YMV5</accession>
<reference evidence="4 5" key="1">
    <citation type="submission" date="2015-03" db="EMBL/GenBank/DDBJ databases">
        <title>Genome assembly of Sandaracinus amylolyticus DSM 53668.</title>
        <authorList>
            <person name="Sharma G."/>
            <person name="Subramanian S."/>
        </authorList>
    </citation>
    <scope>NUCLEOTIDE SEQUENCE [LARGE SCALE GENOMIC DNA]</scope>
    <source>
        <strain evidence="4 5">DSM 53668</strain>
    </source>
</reference>
<sequence>MLGLVLSAIVLSLVGALAQRGAAAMLGVPARLVLGTGPRIGPRDREPGPIEFRPLPVWVSARIVDVRGGLGRAVAALAVGPIAMLLLPAAILVVAVVERGAEEIDPGPPLVVGFVEEGSPAHVAGIAPGDVVESVDGRAIDTLASLIDAVRARGGIETPVVVRRGETRREVALVPLSIGDRAVIGVRARPERRAVGVGEAIAVSARAVVGLWRNLISSVAPDDHDGTEPIVGPVGLRGARDGALDGATRVALIALAWTAVAPLWAIVASIGSAIAFVGARRR</sequence>
<dbReference type="PANTHER" id="PTHR42837">
    <property type="entry name" value="REGULATOR OF SIGMA-E PROTEASE RSEP"/>
    <property type="match status" value="1"/>
</dbReference>
<dbReference type="Proteomes" id="UP000034883">
    <property type="component" value="Chromosome"/>
</dbReference>
<dbReference type="GO" id="GO:0006508">
    <property type="term" value="P:proteolysis"/>
    <property type="evidence" value="ECO:0007669"/>
    <property type="project" value="InterPro"/>
</dbReference>
<dbReference type="PANTHER" id="PTHR42837:SF2">
    <property type="entry name" value="MEMBRANE METALLOPROTEASE ARASP2, CHLOROPLASTIC-RELATED"/>
    <property type="match status" value="1"/>
</dbReference>
<evidence type="ECO:0000256" key="2">
    <source>
        <dbReference type="SAM" id="Phobius"/>
    </source>
</evidence>
<name>A0A0F6YMV5_9BACT</name>
<dbReference type="Pfam" id="PF17820">
    <property type="entry name" value="PDZ_6"/>
    <property type="match status" value="1"/>
</dbReference>
<feature type="domain" description="PDZ" evidence="3">
    <location>
        <begin position="90"/>
        <end position="166"/>
    </location>
</feature>
<keyword evidence="2" id="KW-0812">Transmembrane</keyword>
<evidence type="ECO:0000259" key="3">
    <source>
        <dbReference type="SMART" id="SM00228"/>
    </source>
</evidence>
<gene>
    <name evidence="4" type="ORF">DB32_008946</name>
</gene>
<dbReference type="SUPFAM" id="SSF50156">
    <property type="entry name" value="PDZ domain-like"/>
    <property type="match status" value="1"/>
</dbReference>
<dbReference type="InterPro" id="IPR036034">
    <property type="entry name" value="PDZ_sf"/>
</dbReference>
<dbReference type="GO" id="GO:0016020">
    <property type="term" value="C:membrane"/>
    <property type="evidence" value="ECO:0007669"/>
    <property type="project" value="InterPro"/>
</dbReference>
<dbReference type="InterPro" id="IPR001478">
    <property type="entry name" value="PDZ"/>
</dbReference>
<keyword evidence="2" id="KW-1133">Transmembrane helix</keyword>
<proteinExistence type="predicted"/>
<dbReference type="InterPro" id="IPR041489">
    <property type="entry name" value="PDZ_6"/>
</dbReference>